<dbReference type="EMBL" id="OKRB01000098">
    <property type="protein sequence ID" value="SPE23629.1"/>
    <property type="molecule type" value="Genomic_DNA"/>
</dbReference>
<evidence type="ECO:0000313" key="1">
    <source>
        <dbReference type="EMBL" id="SPE23629.1"/>
    </source>
</evidence>
<gene>
    <name evidence="1" type="ORF">SBA5_400040</name>
</gene>
<evidence type="ECO:0008006" key="3">
    <source>
        <dbReference type="Google" id="ProtNLM"/>
    </source>
</evidence>
<dbReference type="Pfam" id="PF06224">
    <property type="entry name" value="AlkZ-like"/>
    <property type="match status" value="1"/>
</dbReference>
<evidence type="ECO:0000313" key="2">
    <source>
        <dbReference type="Proteomes" id="UP000239735"/>
    </source>
</evidence>
<dbReference type="Proteomes" id="UP000239735">
    <property type="component" value="Unassembled WGS sequence"/>
</dbReference>
<dbReference type="AlphaFoldDB" id="A0A2N9LK33"/>
<reference evidence="2" key="1">
    <citation type="submission" date="2018-02" db="EMBL/GenBank/DDBJ databases">
        <authorList>
            <person name="Hausmann B."/>
        </authorList>
    </citation>
    <scope>NUCLEOTIDE SEQUENCE [LARGE SCALE GENOMIC DNA]</scope>
    <source>
        <strain evidence="2">Peat soil MAG SbA5</strain>
    </source>
</reference>
<dbReference type="PANTHER" id="PTHR38479:SF2">
    <property type="entry name" value="WINGED HELIX DNA-BINDING DOMAIN-CONTAINING PROTEIN"/>
    <property type="match status" value="1"/>
</dbReference>
<name>A0A2N9LK33_9BACT</name>
<protein>
    <recommendedName>
        <fullName evidence="3">Winged helix DNA-binding domain-containing protein</fullName>
    </recommendedName>
</protein>
<organism evidence="1 2">
    <name type="scientific">Candidatus Sulfuritelmatomonas gaucii</name>
    <dbReference type="NCBI Taxonomy" id="2043161"/>
    <lineage>
        <taxon>Bacteria</taxon>
        <taxon>Pseudomonadati</taxon>
        <taxon>Acidobacteriota</taxon>
        <taxon>Terriglobia</taxon>
        <taxon>Terriglobales</taxon>
        <taxon>Acidobacteriaceae</taxon>
        <taxon>Candidatus Sulfuritelmatomonas</taxon>
    </lineage>
</organism>
<dbReference type="InterPro" id="IPR009351">
    <property type="entry name" value="AlkZ-like"/>
</dbReference>
<dbReference type="PANTHER" id="PTHR38479">
    <property type="entry name" value="LMO0824 PROTEIN"/>
    <property type="match status" value="1"/>
</dbReference>
<accession>A0A2N9LK33</accession>
<proteinExistence type="predicted"/>
<sequence length="354" mass="39419">MQNERLIKPVFRSPADVVRWFGAIQSQDFAGSLWAIGLRMREACEADVERAIAERSILRTWPMRRTIHLVPAEDARWMVRLLAPRQIARMAPYYRKLDITSRKLDRAGKVLHRALAGGRQLTRAELYSRLNAAGIATDAPAGMAHGMHLITHWALDGLICIAARKGKQPTFALLDEWAPRSRDLSGDDACAELAKRYFQSHAPATISDFAWWAGLAMAEARRFVWLIADSLKTLTIDGTEYWLTRDLAESAAAQPPVLLLPAFDEYTVGYADRSAAVEATMMNSVNHGLAASIFVNGRVAGTWKRSISGKNAVVVVPNLLRKLTNKERIALRRAAERYAAFLGRTLVPVRGSFV</sequence>